<name>A0A448X816_9PLAT</name>
<reference evidence="2" key="1">
    <citation type="submission" date="2018-11" db="EMBL/GenBank/DDBJ databases">
        <authorList>
            <consortium name="Pathogen Informatics"/>
        </authorList>
    </citation>
    <scope>NUCLEOTIDE SEQUENCE</scope>
</reference>
<evidence type="ECO:0000256" key="1">
    <source>
        <dbReference type="SAM" id="MobiDB-lite"/>
    </source>
</evidence>
<comment type="caution">
    <text evidence="2">The sequence shown here is derived from an EMBL/GenBank/DDBJ whole genome shotgun (WGS) entry which is preliminary data.</text>
</comment>
<keyword evidence="3" id="KW-1185">Reference proteome</keyword>
<sequence length="62" mass="6756">MQLRATVWFTVSTSSDPLGTICPAQPTVSCVPRRRPDSRKAGGQEQAPLGSSHRFVSRSVEK</sequence>
<dbReference type="Proteomes" id="UP000784294">
    <property type="component" value="Unassembled WGS sequence"/>
</dbReference>
<dbReference type="AlphaFoldDB" id="A0A448X816"/>
<proteinExistence type="predicted"/>
<protein>
    <submittedName>
        <fullName evidence="2">Uncharacterized protein</fullName>
    </submittedName>
</protein>
<evidence type="ECO:0000313" key="2">
    <source>
        <dbReference type="EMBL" id="VEL30481.1"/>
    </source>
</evidence>
<dbReference type="EMBL" id="CAAALY010112688">
    <property type="protein sequence ID" value="VEL30481.1"/>
    <property type="molecule type" value="Genomic_DNA"/>
</dbReference>
<evidence type="ECO:0000313" key="3">
    <source>
        <dbReference type="Proteomes" id="UP000784294"/>
    </source>
</evidence>
<accession>A0A448X816</accession>
<organism evidence="2 3">
    <name type="scientific">Protopolystoma xenopodis</name>
    <dbReference type="NCBI Taxonomy" id="117903"/>
    <lineage>
        <taxon>Eukaryota</taxon>
        <taxon>Metazoa</taxon>
        <taxon>Spiralia</taxon>
        <taxon>Lophotrochozoa</taxon>
        <taxon>Platyhelminthes</taxon>
        <taxon>Monogenea</taxon>
        <taxon>Polyopisthocotylea</taxon>
        <taxon>Polystomatidea</taxon>
        <taxon>Polystomatidae</taxon>
        <taxon>Protopolystoma</taxon>
    </lineage>
</organism>
<feature type="region of interest" description="Disordered" evidence="1">
    <location>
        <begin position="29"/>
        <end position="62"/>
    </location>
</feature>
<gene>
    <name evidence="2" type="ORF">PXEA_LOCUS23921</name>
</gene>